<accession>A0A8X7C1N0</accession>
<evidence type="ECO:0000256" key="12">
    <source>
        <dbReference type="RuleBase" id="RU000679"/>
    </source>
</evidence>
<evidence type="ECO:0000256" key="9">
    <source>
        <dbReference type="ARBA" id="ARBA00023136"/>
    </source>
</evidence>
<keyword evidence="3 12" id="KW-0813">Transport</keyword>
<gene>
    <name evidence="13" type="primary">AVEN_235582_1</name>
    <name evidence="13" type="ORF">TNIN_221691</name>
</gene>
<dbReference type="GO" id="GO:0015280">
    <property type="term" value="F:ligand-gated sodium channel activity"/>
    <property type="evidence" value="ECO:0007669"/>
    <property type="project" value="TreeGrafter"/>
</dbReference>
<evidence type="ECO:0000256" key="8">
    <source>
        <dbReference type="ARBA" id="ARBA00023065"/>
    </source>
</evidence>
<comment type="similarity">
    <text evidence="2 12">Belongs to the amiloride-sensitive sodium channel (TC 1.A.6) family.</text>
</comment>
<keyword evidence="14" id="KW-1185">Reference proteome</keyword>
<proteinExistence type="inferred from homology"/>
<keyword evidence="10 12" id="KW-0739">Sodium transport</keyword>
<dbReference type="AlphaFoldDB" id="A0A8X7C1N0"/>
<evidence type="ECO:0000256" key="10">
    <source>
        <dbReference type="ARBA" id="ARBA00023201"/>
    </source>
</evidence>
<dbReference type="Proteomes" id="UP000886998">
    <property type="component" value="Unassembled WGS sequence"/>
</dbReference>
<evidence type="ECO:0000256" key="4">
    <source>
        <dbReference type="ARBA" id="ARBA00022461"/>
    </source>
</evidence>
<evidence type="ECO:0000256" key="2">
    <source>
        <dbReference type="ARBA" id="ARBA00007193"/>
    </source>
</evidence>
<keyword evidence="4 12" id="KW-0894">Sodium channel</keyword>
<evidence type="ECO:0000256" key="11">
    <source>
        <dbReference type="ARBA" id="ARBA00023303"/>
    </source>
</evidence>
<comment type="caution">
    <text evidence="13">The sequence shown here is derived from an EMBL/GenBank/DDBJ whole genome shotgun (WGS) entry which is preliminary data.</text>
</comment>
<reference evidence="13" key="1">
    <citation type="submission" date="2020-08" db="EMBL/GenBank/DDBJ databases">
        <title>Multicomponent nature underlies the extraordinary mechanical properties of spider dragline silk.</title>
        <authorList>
            <person name="Kono N."/>
            <person name="Nakamura H."/>
            <person name="Mori M."/>
            <person name="Yoshida Y."/>
            <person name="Ohtoshi R."/>
            <person name="Malay A.D."/>
            <person name="Moran D.A.P."/>
            <person name="Tomita M."/>
            <person name="Numata K."/>
            <person name="Arakawa K."/>
        </authorList>
    </citation>
    <scope>NUCLEOTIDE SEQUENCE</scope>
</reference>
<keyword evidence="8 12" id="KW-0406">Ion transport</keyword>
<sequence length="364" mass="43157">MMRFQTTYYESRKSPEEIQAITKRSSNRNFICKRTSIKSISWKVLKAAFFIACATRFTIQSMEFYMYYRTYPTTTNIEVSTQGTFVLPAVTFCNRNPMPRIRFCYRYPDLCAEPDDISDFCQKHPRFCKQETIPRVGYYTRKSYNVTEIVKTLHLNMKPDPHSHFLKSNSLREMKITFVREQITHNYVKCYSSNFHFYDEKEPEIIKMDPSIIDSAAKKLYEFSAEIAEEESFYPWITTQVYFFIHSPFTSVNPFRKGIALKSGYQYNIDVKLEEEHLLPHPYHTDCTNYEALWIKNNKTGPRSQQMCREVCELSSLRQCFGCDYHLTMVERPNICLDNRRCNEKKQVLGNRTLCQRNCKADCL</sequence>
<dbReference type="PANTHER" id="PTHR11690">
    <property type="entry name" value="AMILORIDE-SENSITIVE SODIUM CHANNEL-RELATED"/>
    <property type="match status" value="1"/>
</dbReference>
<evidence type="ECO:0000313" key="13">
    <source>
        <dbReference type="EMBL" id="GFY53476.1"/>
    </source>
</evidence>
<keyword evidence="7" id="KW-0915">Sodium</keyword>
<protein>
    <submittedName>
        <fullName evidence="13">Uncharacterized protein</fullName>
    </submittedName>
</protein>
<dbReference type="OrthoDB" id="6437007at2759"/>
<keyword evidence="9" id="KW-0472">Membrane</keyword>
<evidence type="ECO:0000256" key="3">
    <source>
        <dbReference type="ARBA" id="ARBA00022448"/>
    </source>
</evidence>
<dbReference type="PANTHER" id="PTHR11690:SF248">
    <property type="entry name" value="PICKPOCKET 17, ISOFORM A"/>
    <property type="match status" value="1"/>
</dbReference>
<dbReference type="GO" id="GO:0005886">
    <property type="term" value="C:plasma membrane"/>
    <property type="evidence" value="ECO:0007669"/>
    <property type="project" value="TreeGrafter"/>
</dbReference>
<keyword evidence="11 12" id="KW-0407">Ion channel</keyword>
<keyword evidence="5 12" id="KW-0812">Transmembrane</keyword>
<comment type="subcellular location">
    <subcellularLocation>
        <location evidence="1">Membrane</location>
        <topology evidence="1">Multi-pass membrane protein</topology>
    </subcellularLocation>
</comment>
<evidence type="ECO:0000256" key="7">
    <source>
        <dbReference type="ARBA" id="ARBA00023053"/>
    </source>
</evidence>
<keyword evidence="6" id="KW-1133">Transmembrane helix</keyword>
<name>A0A8X7C1N0_9ARAC</name>
<dbReference type="EMBL" id="BMAV01009290">
    <property type="protein sequence ID" value="GFY53476.1"/>
    <property type="molecule type" value="Genomic_DNA"/>
</dbReference>
<dbReference type="Pfam" id="PF00858">
    <property type="entry name" value="ASC"/>
    <property type="match status" value="1"/>
</dbReference>
<evidence type="ECO:0000313" key="14">
    <source>
        <dbReference type="Proteomes" id="UP000886998"/>
    </source>
</evidence>
<organism evidence="13 14">
    <name type="scientific">Trichonephila inaurata madagascariensis</name>
    <dbReference type="NCBI Taxonomy" id="2747483"/>
    <lineage>
        <taxon>Eukaryota</taxon>
        <taxon>Metazoa</taxon>
        <taxon>Ecdysozoa</taxon>
        <taxon>Arthropoda</taxon>
        <taxon>Chelicerata</taxon>
        <taxon>Arachnida</taxon>
        <taxon>Araneae</taxon>
        <taxon>Araneomorphae</taxon>
        <taxon>Entelegynae</taxon>
        <taxon>Araneoidea</taxon>
        <taxon>Nephilidae</taxon>
        <taxon>Trichonephila</taxon>
        <taxon>Trichonephila inaurata</taxon>
    </lineage>
</organism>
<evidence type="ECO:0000256" key="5">
    <source>
        <dbReference type="ARBA" id="ARBA00022692"/>
    </source>
</evidence>
<evidence type="ECO:0000256" key="6">
    <source>
        <dbReference type="ARBA" id="ARBA00022989"/>
    </source>
</evidence>
<evidence type="ECO:0000256" key="1">
    <source>
        <dbReference type="ARBA" id="ARBA00004141"/>
    </source>
</evidence>
<dbReference type="InterPro" id="IPR001873">
    <property type="entry name" value="ENaC"/>
</dbReference>